<proteinExistence type="predicted"/>
<dbReference type="Proteomes" id="UP000829196">
    <property type="component" value="Unassembled WGS sequence"/>
</dbReference>
<evidence type="ECO:0000313" key="2">
    <source>
        <dbReference type="Proteomes" id="UP000829196"/>
    </source>
</evidence>
<keyword evidence="2" id="KW-1185">Reference proteome</keyword>
<name>A0A8T3CB01_DENNO</name>
<dbReference type="AlphaFoldDB" id="A0A8T3CB01"/>
<dbReference type="EMBL" id="JAGYWB010000002">
    <property type="protein sequence ID" value="KAI0529399.1"/>
    <property type="molecule type" value="Genomic_DNA"/>
</dbReference>
<evidence type="ECO:0000313" key="1">
    <source>
        <dbReference type="EMBL" id="KAI0529399.1"/>
    </source>
</evidence>
<accession>A0A8T3CB01</accession>
<organism evidence="1 2">
    <name type="scientific">Dendrobium nobile</name>
    <name type="common">Orchid</name>
    <dbReference type="NCBI Taxonomy" id="94219"/>
    <lineage>
        <taxon>Eukaryota</taxon>
        <taxon>Viridiplantae</taxon>
        <taxon>Streptophyta</taxon>
        <taxon>Embryophyta</taxon>
        <taxon>Tracheophyta</taxon>
        <taxon>Spermatophyta</taxon>
        <taxon>Magnoliopsida</taxon>
        <taxon>Liliopsida</taxon>
        <taxon>Asparagales</taxon>
        <taxon>Orchidaceae</taxon>
        <taxon>Epidendroideae</taxon>
        <taxon>Malaxideae</taxon>
        <taxon>Dendrobiinae</taxon>
        <taxon>Dendrobium</taxon>
    </lineage>
</organism>
<protein>
    <submittedName>
        <fullName evidence="1">Uncharacterized protein</fullName>
    </submittedName>
</protein>
<sequence length="84" mass="9949">MMWGSRGSGKVENPAVRRSGEYMWSLVGRRRWLGDGEGFGCDGVRWWWWKEEIQKIKKDHEPGRLQGWWVIRSPSPRDFSKVLS</sequence>
<comment type="caution">
    <text evidence="1">The sequence shown here is derived from an EMBL/GenBank/DDBJ whole genome shotgun (WGS) entry which is preliminary data.</text>
</comment>
<reference evidence="1" key="1">
    <citation type="journal article" date="2022" name="Front. Genet.">
        <title>Chromosome-Scale Assembly of the Dendrobium nobile Genome Provides Insights Into the Molecular Mechanism of the Biosynthesis of the Medicinal Active Ingredient of Dendrobium.</title>
        <authorList>
            <person name="Xu Q."/>
            <person name="Niu S.-C."/>
            <person name="Li K.-L."/>
            <person name="Zheng P.-J."/>
            <person name="Zhang X.-J."/>
            <person name="Jia Y."/>
            <person name="Liu Y."/>
            <person name="Niu Y.-X."/>
            <person name="Yu L.-H."/>
            <person name="Chen D.-F."/>
            <person name="Zhang G.-Q."/>
        </authorList>
    </citation>
    <scope>NUCLEOTIDE SEQUENCE</scope>
    <source>
        <tissue evidence="1">Leaf</tissue>
    </source>
</reference>
<gene>
    <name evidence="1" type="ORF">KFK09_001948</name>
</gene>